<feature type="domain" description="Metallo-beta-lactamase" evidence="1">
    <location>
        <begin position="29"/>
        <end position="219"/>
    </location>
</feature>
<dbReference type="Gene3D" id="3.60.15.10">
    <property type="entry name" value="Ribonuclease Z/Hydroxyacylglutathione hydrolase-like"/>
    <property type="match status" value="1"/>
</dbReference>
<name>A0A212Q1U0_9PROT</name>
<dbReference type="PANTHER" id="PTHR42663">
    <property type="entry name" value="HYDROLASE C777.06C-RELATED-RELATED"/>
    <property type="match status" value="1"/>
</dbReference>
<dbReference type="AlphaFoldDB" id="A0A212Q1U0"/>
<proteinExistence type="predicted"/>
<dbReference type="Pfam" id="PF12706">
    <property type="entry name" value="Lactamase_B_2"/>
    <property type="match status" value="1"/>
</dbReference>
<protein>
    <submittedName>
        <fullName evidence="2">Phosphoribosyl 1,2-cyclic phosphodiesterase</fullName>
    </submittedName>
</protein>
<dbReference type="SUPFAM" id="SSF56281">
    <property type="entry name" value="Metallo-hydrolase/oxidoreductase"/>
    <property type="match status" value="1"/>
</dbReference>
<evidence type="ECO:0000313" key="2">
    <source>
        <dbReference type="EMBL" id="SNB53128.1"/>
    </source>
</evidence>
<dbReference type="OrthoDB" id="9803916at2"/>
<evidence type="ECO:0000259" key="1">
    <source>
        <dbReference type="SMART" id="SM00849"/>
    </source>
</evidence>
<dbReference type="InterPro" id="IPR001279">
    <property type="entry name" value="Metallo-B-lactamas"/>
</dbReference>
<sequence length="278" mass="31024">MNDEFSVTFWGVRGTLACPGPETVRYGGNTPCVEVRCGARRLILDAGTGLRALGKSLVQSGERVDAHIFLTHTHLDHIAGLPFFKPAYNAGNRLRLWSGHLKRHGTTLSTVLNKIMERPFFPVPLNILHACIAFNDFDAGQDIDLGDERLRLHTLPLNHPGGATAYRIEFDGRSLCYVTDTEHRVGRLDESIAGFIAESDLVIYDCTYTDEEFVMFKGWGHSTWQEGVRLCKASGARRLVTFHHDPERDDEALAAIDRQLQETMPGSFAAREGMTLKL</sequence>
<keyword evidence="3" id="KW-1185">Reference proteome</keyword>
<dbReference type="EMBL" id="FYEH01000001">
    <property type="protein sequence ID" value="SNB53128.1"/>
    <property type="molecule type" value="Genomic_DNA"/>
</dbReference>
<gene>
    <name evidence="2" type="ORF">SAMN07250955_101343</name>
</gene>
<reference evidence="2 3" key="1">
    <citation type="submission" date="2017-06" db="EMBL/GenBank/DDBJ databases">
        <authorList>
            <person name="Kim H.J."/>
            <person name="Triplett B.A."/>
        </authorList>
    </citation>
    <scope>NUCLEOTIDE SEQUENCE [LARGE SCALE GENOMIC DNA]</scope>
    <source>
        <strain evidence="2 3">B29T1</strain>
    </source>
</reference>
<dbReference type="SMART" id="SM00849">
    <property type="entry name" value="Lactamase_B"/>
    <property type="match status" value="1"/>
</dbReference>
<dbReference type="Proteomes" id="UP000197065">
    <property type="component" value="Unassembled WGS sequence"/>
</dbReference>
<dbReference type="InterPro" id="IPR036866">
    <property type="entry name" value="RibonucZ/Hydroxyglut_hydro"/>
</dbReference>
<organism evidence="2 3">
    <name type="scientific">Arboricoccus pini</name>
    <dbReference type="NCBI Taxonomy" id="1963835"/>
    <lineage>
        <taxon>Bacteria</taxon>
        <taxon>Pseudomonadati</taxon>
        <taxon>Pseudomonadota</taxon>
        <taxon>Alphaproteobacteria</taxon>
        <taxon>Geminicoccales</taxon>
        <taxon>Geminicoccaceae</taxon>
        <taxon>Arboricoccus</taxon>
    </lineage>
</organism>
<accession>A0A212Q1U0</accession>
<dbReference type="CDD" id="cd07715">
    <property type="entry name" value="TaR3-like_MBL-fold"/>
    <property type="match status" value="1"/>
</dbReference>
<dbReference type="PANTHER" id="PTHR42663:SF4">
    <property type="entry name" value="SLL1036 PROTEIN"/>
    <property type="match status" value="1"/>
</dbReference>
<evidence type="ECO:0000313" key="3">
    <source>
        <dbReference type="Proteomes" id="UP000197065"/>
    </source>
</evidence>
<dbReference type="RefSeq" id="WP_088559650.1">
    <property type="nucleotide sequence ID" value="NZ_FYEH01000001.1"/>
</dbReference>